<feature type="domain" description="OTU" evidence="2">
    <location>
        <begin position="221"/>
        <end position="355"/>
    </location>
</feature>
<accession>A0A813W9J9</accession>
<dbReference type="Proteomes" id="UP000663879">
    <property type="component" value="Unassembled WGS sequence"/>
</dbReference>
<sequence>MTNLFQSTVTLFDFILLLVIFKLGLIILNHFKHSIKQTASQYFKYYKHNISQANIKTTTDDKRLLQNQIYFLLLRLKALAFQKKVQGKTRNENFPKTSKDQKFQGQTSYDTFPKTIIDQKYQETRNENFPKTSKEKVDTDSIKQLYNTICSFTEISKTSEDKKFSYILKYIQYKREAFIKLVKHLRCIKSTVLYLNQELEENKNFSMILSYEYKEINLENHKIIKCNSDGNCFYNAISTCLYGTEINFVAIKLGVIFIMIDYRDLFEEISNNHIESFEKIVIDSSTKNYWANELNILAASILINRPIISFNSNSFLKNNVNIFKVNVQKFLLNDSRIEPIMIAHNNNHFCPILSKERQLKYQKSLCYTKDAEEFFKIPKKYNLKLY</sequence>
<dbReference type="PANTHER" id="PTHR12419">
    <property type="entry name" value="OTU DOMAIN CONTAINING PROTEIN"/>
    <property type="match status" value="1"/>
</dbReference>
<dbReference type="AlphaFoldDB" id="A0A813W9J9"/>
<keyword evidence="1" id="KW-1133">Transmembrane helix</keyword>
<evidence type="ECO:0000313" key="4">
    <source>
        <dbReference type="Proteomes" id="UP000663879"/>
    </source>
</evidence>
<dbReference type="Gene3D" id="3.90.70.80">
    <property type="match status" value="1"/>
</dbReference>
<dbReference type="InterPro" id="IPR038765">
    <property type="entry name" value="Papain-like_cys_pep_sf"/>
</dbReference>
<organism evidence="3 4">
    <name type="scientific">Brachionus calyciflorus</name>
    <dbReference type="NCBI Taxonomy" id="104777"/>
    <lineage>
        <taxon>Eukaryota</taxon>
        <taxon>Metazoa</taxon>
        <taxon>Spiralia</taxon>
        <taxon>Gnathifera</taxon>
        <taxon>Rotifera</taxon>
        <taxon>Eurotatoria</taxon>
        <taxon>Monogononta</taxon>
        <taxon>Pseudotrocha</taxon>
        <taxon>Ploima</taxon>
        <taxon>Brachionidae</taxon>
        <taxon>Brachionus</taxon>
    </lineage>
</organism>
<keyword evidence="1" id="KW-0472">Membrane</keyword>
<keyword evidence="4" id="KW-1185">Reference proteome</keyword>
<dbReference type="InterPro" id="IPR050704">
    <property type="entry name" value="Peptidase_C85-like"/>
</dbReference>
<dbReference type="Pfam" id="PF02338">
    <property type="entry name" value="OTU"/>
    <property type="match status" value="1"/>
</dbReference>
<gene>
    <name evidence="3" type="ORF">OXX778_LOCUS8851</name>
</gene>
<name>A0A813W9J9_9BILA</name>
<evidence type="ECO:0000259" key="2">
    <source>
        <dbReference type="PROSITE" id="PS50802"/>
    </source>
</evidence>
<dbReference type="CDD" id="cd22744">
    <property type="entry name" value="OTU"/>
    <property type="match status" value="1"/>
</dbReference>
<reference evidence="3" key="1">
    <citation type="submission" date="2021-02" db="EMBL/GenBank/DDBJ databases">
        <authorList>
            <person name="Nowell W R."/>
        </authorList>
    </citation>
    <scope>NUCLEOTIDE SEQUENCE</scope>
    <source>
        <strain evidence="3">Ploen Becks lab</strain>
    </source>
</reference>
<proteinExistence type="predicted"/>
<dbReference type="PROSITE" id="PS50802">
    <property type="entry name" value="OTU"/>
    <property type="match status" value="1"/>
</dbReference>
<dbReference type="GO" id="GO:0016579">
    <property type="term" value="P:protein deubiquitination"/>
    <property type="evidence" value="ECO:0007669"/>
    <property type="project" value="TreeGrafter"/>
</dbReference>
<protein>
    <recommendedName>
        <fullName evidence="2">OTU domain-containing protein</fullName>
    </recommendedName>
</protein>
<evidence type="ECO:0000313" key="3">
    <source>
        <dbReference type="EMBL" id="CAF0849043.1"/>
    </source>
</evidence>
<keyword evidence="1" id="KW-0812">Transmembrane</keyword>
<comment type="caution">
    <text evidence="3">The sequence shown here is derived from an EMBL/GenBank/DDBJ whole genome shotgun (WGS) entry which is preliminary data.</text>
</comment>
<dbReference type="EMBL" id="CAJNOC010001255">
    <property type="protein sequence ID" value="CAF0849043.1"/>
    <property type="molecule type" value="Genomic_DNA"/>
</dbReference>
<dbReference type="GO" id="GO:0004843">
    <property type="term" value="F:cysteine-type deubiquitinase activity"/>
    <property type="evidence" value="ECO:0007669"/>
    <property type="project" value="TreeGrafter"/>
</dbReference>
<dbReference type="InterPro" id="IPR003323">
    <property type="entry name" value="OTU_dom"/>
</dbReference>
<dbReference type="SUPFAM" id="SSF54001">
    <property type="entry name" value="Cysteine proteinases"/>
    <property type="match status" value="1"/>
</dbReference>
<evidence type="ECO:0000256" key="1">
    <source>
        <dbReference type="SAM" id="Phobius"/>
    </source>
</evidence>
<feature type="transmembrane region" description="Helical" evidence="1">
    <location>
        <begin position="12"/>
        <end position="31"/>
    </location>
</feature>